<evidence type="ECO:0000256" key="2">
    <source>
        <dbReference type="SAM" id="MobiDB-lite"/>
    </source>
</evidence>
<keyword evidence="4" id="KW-1185">Reference proteome</keyword>
<dbReference type="EMBL" id="JBIACK010000004">
    <property type="protein sequence ID" value="MFE8701231.1"/>
    <property type="molecule type" value="Genomic_DNA"/>
</dbReference>
<gene>
    <name evidence="3" type="ORF">ACFYKX_11550</name>
</gene>
<proteinExistence type="inferred from homology"/>
<dbReference type="Proteomes" id="UP001601059">
    <property type="component" value="Unassembled WGS sequence"/>
</dbReference>
<evidence type="ECO:0000313" key="3">
    <source>
        <dbReference type="EMBL" id="MFE8701231.1"/>
    </source>
</evidence>
<dbReference type="Pfam" id="PF10087">
    <property type="entry name" value="DUF2325"/>
    <property type="match status" value="1"/>
</dbReference>
<evidence type="ECO:0000313" key="4">
    <source>
        <dbReference type="Proteomes" id="UP001601059"/>
    </source>
</evidence>
<sequence>MLNILTELEHLPNLVTSILSIHPLSESPIPAPAADIQPPLVKKEKERPSDAYVFERKLQGGFLPEGNIFVPESIIRSLGIEHGDVVRATVKNPHSNPPQCYFEVVEKAKTKADAPSRRQISHAVVTKVAGEMFAEPVDREALTEEERYRTFRISATDSMKFFLEEGDVIDIAYYDNNSDAGVKVIWKHSTDGPTHKTPLPSSHYKSKEDQEPQEHTVTVNYNGSNVLVVGGDCRKARYQEAIERCNGEFNLLEGTADQSRLESAIKRADVVAIMIEYTSHQSSWDTVKFCKQYGVPFVIRNTMGVNMLLVETASALQKPDLYMEASEDLLQTS</sequence>
<organism evidence="3 4">
    <name type="scientific">Cytobacillus spartinae</name>
    <dbReference type="NCBI Taxonomy" id="3299023"/>
    <lineage>
        <taxon>Bacteria</taxon>
        <taxon>Bacillati</taxon>
        <taxon>Bacillota</taxon>
        <taxon>Bacilli</taxon>
        <taxon>Bacillales</taxon>
        <taxon>Bacillaceae</taxon>
        <taxon>Cytobacillus</taxon>
    </lineage>
</organism>
<feature type="region of interest" description="Disordered" evidence="2">
    <location>
        <begin position="190"/>
        <end position="212"/>
    </location>
</feature>
<dbReference type="RefSeq" id="WP_389361165.1">
    <property type="nucleotide sequence ID" value="NZ_JBIACK010000004.1"/>
</dbReference>
<evidence type="ECO:0000256" key="1">
    <source>
        <dbReference type="ARBA" id="ARBA00007189"/>
    </source>
</evidence>
<name>A0ABW6KAN6_9BACI</name>
<dbReference type="InterPro" id="IPR016772">
    <property type="entry name" value="UCP020408"/>
</dbReference>
<protein>
    <submittedName>
        <fullName evidence="3">DUF2325 domain-containing protein</fullName>
    </submittedName>
</protein>
<reference evidence="3 4" key="1">
    <citation type="submission" date="2024-08" db="EMBL/GenBank/DDBJ databases">
        <title>Two novel Cytobacillus novel species.</title>
        <authorList>
            <person name="Liu G."/>
        </authorList>
    </citation>
    <scope>NUCLEOTIDE SEQUENCE [LARGE SCALE GENOMIC DNA]</scope>
    <source>
        <strain evidence="3 4">FJAT-54145</strain>
    </source>
</reference>
<comment type="similarity">
    <text evidence="1">Belongs to the UPF0751 family.</text>
</comment>
<comment type="caution">
    <text evidence="3">The sequence shown here is derived from an EMBL/GenBank/DDBJ whole genome shotgun (WGS) entry which is preliminary data.</text>
</comment>
<accession>A0ABW6KAN6</accession>